<feature type="domain" description="Peptidase M12B" evidence="6">
    <location>
        <begin position="80"/>
        <end position="248"/>
    </location>
</feature>
<dbReference type="InterPro" id="IPR024079">
    <property type="entry name" value="MetalloPept_cat_dom_sf"/>
</dbReference>
<keyword evidence="4" id="KW-0812">Transmembrane</keyword>
<dbReference type="PROSITE" id="PS50215">
    <property type="entry name" value="ADAM_MEPRO"/>
    <property type="match status" value="1"/>
</dbReference>
<feature type="transmembrane region" description="Helical" evidence="4">
    <location>
        <begin position="235"/>
        <end position="256"/>
    </location>
</feature>
<protein>
    <submittedName>
        <fullName evidence="7">ADAM metallopeptidase domain 12</fullName>
    </submittedName>
</protein>
<evidence type="ECO:0000259" key="6">
    <source>
        <dbReference type="PROSITE" id="PS50215"/>
    </source>
</evidence>
<dbReference type="InterPro" id="IPR001762">
    <property type="entry name" value="Disintegrin_dom"/>
</dbReference>
<comment type="caution">
    <text evidence="3">Lacks conserved residue(s) required for the propagation of feature annotation.</text>
</comment>
<dbReference type="Ensembl" id="ENSAPET00000030281.1">
    <property type="protein sequence ID" value="ENSAPEP00000029488.1"/>
    <property type="gene ID" value="ENSAPEG00000020789.1"/>
</dbReference>
<proteinExistence type="predicted"/>
<dbReference type="Pfam" id="PF01421">
    <property type="entry name" value="Reprolysin"/>
    <property type="match status" value="1"/>
</dbReference>
<feature type="active site" evidence="3">
    <location>
        <position position="207"/>
    </location>
</feature>
<keyword evidence="1 2" id="KW-1015">Disulfide bond</keyword>
<sequence length="447" mass="49867">MLPFPENCSKVLPLNILSLLSSLPLLFISCFITFHSHLICCFFFYLCHLPSTFSAKSFSSYFLSAHFSSQHKRHVQTTTKYVELIIVADNREVTRKLKLHLSSYLLHCQFYRALNIRVALVGLEVWSDVDKCPITQDPFTTLHEFLDWRKVKLLPQKPHDNAHGVYFQGTTIGMAPIMSMCTAEQSGGIVMDHSDNPLGAAVTLAHELGHNFGMNHDTPERGCGCRVTVDLNFSLLLFPLTYISFLCLPSFFPALLPLQECMNPCCNATTCTLKGDAVCAHGQCCQDCQVISGTPCRESSNSCDLPEFCTGTSPHCPSNVYLHDGHACQNVDGYCYNGICQTHEQQCITLWGQGMLQTPFYLVYCRKFHAKCGKIQCQGGANRGRILCRGTHVYLGDDMPDPGLVLTGTKCGDGMVRARSIHTHSVAQLDSKKFSVYTYKRQNSNLI</sequence>
<feature type="transmembrane region" description="Helical" evidence="4">
    <location>
        <begin position="23"/>
        <end position="47"/>
    </location>
</feature>
<feature type="binding site" evidence="3">
    <location>
        <position position="210"/>
    </location>
    <ligand>
        <name>Zn(2+)</name>
        <dbReference type="ChEBI" id="CHEBI:29105"/>
        <note>catalytic</note>
    </ligand>
</feature>
<dbReference type="InterPro" id="IPR006586">
    <property type="entry name" value="ADAM_Cys-rich"/>
</dbReference>
<evidence type="ECO:0000256" key="3">
    <source>
        <dbReference type="PROSITE-ProRule" id="PRU00276"/>
    </source>
</evidence>
<reference evidence="7 8" key="1">
    <citation type="submission" date="2018-03" db="EMBL/GenBank/DDBJ databases">
        <title>Finding Nemo's genes: A chromosome-scale reference assembly of the genome of the orange clownfish Amphiprion percula.</title>
        <authorList>
            <person name="Lehmann R."/>
        </authorList>
    </citation>
    <scope>NUCLEOTIDE SEQUENCE</scope>
</reference>
<organism evidence="7 8">
    <name type="scientific">Amphiprion percula</name>
    <name type="common">Orange clownfish</name>
    <name type="synonym">Lutjanus percula</name>
    <dbReference type="NCBI Taxonomy" id="161767"/>
    <lineage>
        <taxon>Eukaryota</taxon>
        <taxon>Metazoa</taxon>
        <taxon>Chordata</taxon>
        <taxon>Craniata</taxon>
        <taxon>Vertebrata</taxon>
        <taxon>Euteleostomi</taxon>
        <taxon>Actinopterygii</taxon>
        <taxon>Neopterygii</taxon>
        <taxon>Teleostei</taxon>
        <taxon>Neoteleostei</taxon>
        <taxon>Acanthomorphata</taxon>
        <taxon>Ovalentaria</taxon>
        <taxon>Pomacentridae</taxon>
        <taxon>Amphiprion</taxon>
    </lineage>
</organism>
<dbReference type="PANTHER" id="PTHR11905:SF112">
    <property type="entry name" value="DISINTEGRIN AND METALLOPROTEINASE DOMAIN-CONTAINING PROTEIN 12"/>
    <property type="match status" value="1"/>
</dbReference>
<dbReference type="SUPFAM" id="SSF57552">
    <property type="entry name" value="Blood coagulation inhibitor (disintegrin)"/>
    <property type="match status" value="1"/>
</dbReference>
<evidence type="ECO:0000313" key="8">
    <source>
        <dbReference type="Proteomes" id="UP000265080"/>
    </source>
</evidence>
<evidence type="ECO:0000259" key="5">
    <source>
        <dbReference type="PROSITE" id="PS50214"/>
    </source>
</evidence>
<evidence type="ECO:0000256" key="4">
    <source>
        <dbReference type="SAM" id="Phobius"/>
    </source>
</evidence>
<feature type="domain" description="Disintegrin" evidence="5">
    <location>
        <begin position="259"/>
        <end position="324"/>
    </location>
</feature>
<dbReference type="GeneTree" id="ENSGT00940000155495"/>
<dbReference type="Proteomes" id="UP000265080">
    <property type="component" value="Chromosome 19"/>
</dbReference>
<dbReference type="SMART" id="SM00608">
    <property type="entry name" value="ACR"/>
    <property type="match status" value="1"/>
</dbReference>
<keyword evidence="4" id="KW-1133">Transmembrane helix</keyword>
<dbReference type="Pfam" id="PF00200">
    <property type="entry name" value="Disintegrin"/>
    <property type="match status" value="1"/>
</dbReference>
<reference evidence="7" key="3">
    <citation type="submission" date="2025-09" db="UniProtKB">
        <authorList>
            <consortium name="Ensembl"/>
        </authorList>
    </citation>
    <scope>IDENTIFICATION</scope>
</reference>
<dbReference type="Pfam" id="PF08516">
    <property type="entry name" value="ADAM_CR"/>
    <property type="match status" value="1"/>
</dbReference>
<feature type="disulfide bond" evidence="2">
    <location>
        <begin position="296"/>
        <end position="316"/>
    </location>
</feature>
<accession>A0A3P8U2G7</accession>
<dbReference type="Gene3D" id="4.10.70.10">
    <property type="entry name" value="Disintegrin domain"/>
    <property type="match status" value="1"/>
</dbReference>
<evidence type="ECO:0000256" key="2">
    <source>
        <dbReference type="PROSITE-ProRule" id="PRU00068"/>
    </source>
</evidence>
<feature type="binding site" evidence="3">
    <location>
        <position position="206"/>
    </location>
    <ligand>
        <name>Zn(2+)</name>
        <dbReference type="ChEBI" id="CHEBI:29105"/>
        <note>catalytic</note>
    </ligand>
</feature>
<dbReference type="InterPro" id="IPR001590">
    <property type="entry name" value="Peptidase_M12B"/>
</dbReference>
<keyword evidence="8" id="KW-1185">Reference proteome</keyword>
<dbReference type="PROSITE" id="PS50214">
    <property type="entry name" value="DISINTEGRIN_2"/>
    <property type="match status" value="1"/>
</dbReference>
<dbReference type="AlphaFoldDB" id="A0A3P8U2G7"/>
<dbReference type="GO" id="GO:0046872">
    <property type="term" value="F:metal ion binding"/>
    <property type="evidence" value="ECO:0007669"/>
    <property type="project" value="UniProtKB-KW"/>
</dbReference>
<dbReference type="GO" id="GO:0004222">
    <property type="term" value="F:metalloendopeptidase activity"/>
    <property type="evidence" value="ECO:0007669"/>
    <property type="project" value="InterPro"/>
</dbReference>
<dbReference type="Gene3D" id="3.40.390.10">
    <property type="entry name" value="Collagenase (Catalytic Domain)"/>
    <property type="match status" value="1"/>
</dbReference>
<dbReference type="InterPro" id="IPR034027">
    <property type="entry name" value="Reprolysin_adamalysin"/>
</dbReference>
<dbReference type="GO" id="GO:0006508">
    <property type="term" value="P:proteolysis"/>
    <property type="evidence" value="ECO:0007669"/>
    <property type="project" value="InterPro"/>
</dbReference>
<dbReference type="SMART" id="SM00050">
    <property type="entry name" value="DISIN"/>
    <property type="match status" value="1"/>
</dbReference>
<evidence type="ECO:0000256" key="1">
    <source>
        <dbReference type="ARBA" id="ARBA00023157"/>
    </source>
</evidence>
<feature type="binding site" evidence="3">
    <location>
        <position position="216"/>
    </location>
    <ligand>
        <name>Zn(2+)</name>
        <dbReference type="ChEBI" id="CHEBI:29105"/>
        <note>catalytic</note>
    </ligand>
</feature>
<dbReference type="InterPro" id="IPR036436">
    <property type="entry name" value="Disintegrin_dom_sf"/>
</dbReference>
<evidence type="ECO:0000313" key="7">
    <source>
        <dbReference type="Ensembl" id="ENSAPEP00000029488.1"/>
    </source>
</evidence>
<keyword evidence="3" id="KW-0479">Metal-binding</keyword>
<dbReference type="SUPFAM" id="SSF55486">
    <property type="entry name" value="Metalloproteases ('zincins'), catalytic domain"/>
    <property type="match status" value="1"/>
</dbReference>
<reference evidence="7" key="2">
    <citation type="submission" date="2025-08" db="UniProtKB">
        <authorList>
            <consortium name="Ensembl"/>
        </authorList>
    </citation>
    <scope>IDENTIFICATION</scope>
</reference>
<keyword evidence="3" id="KW-0862">Zinc</keyword>
<dbReference type="FunFam" id="3.40.390.10:FF:000002">
    <property type="entry name" value="Disintegrin and metalloproteinase domain-containing protein 22"/>
    <property type="match status" value="1"/>
</dbReference>
<name>A0A3P8U2G7_AMPPE</name>
<dbReference type="PANTHER" id="PTHR11905">
    <property type="entry name" value="ADAM A DISINTEGRIN AND METALLOPROTEASE DOMAIN"/>
    <property type="match status" value="1"/>
</dbReference>
<keyword evidence="4" id="KW-0472">Membrane</keyword>
<dbReference type="CDD" id="cd04269">
    <property type="entry name" value="ZnMc_adamalysin_II_like"/>
    <property type="match status" value="1"/>
</dbReference>